<organism evidence="1 2">
    <name type="scientific">Sphingomonas alpina</name>
    <dbReference type="NCBI Taxonomy" id="653931"/>
    <lineage>
        <taxon>Bacteria</taxon>
        <taxon>Pseudomonadati</taxon>
        <taxon>Pseudomonadota</taxon>
        <taxon>Alphaproteobacteria</taxon>
        <taxon>Sphingomonadales</taxon>
        <taxon>Sphingomonadaceae</taxon>
        <taxon>Sphingomonas</taxon>
    </lineage>
</organism>
<dbReference type="Pfam" id="PF13557">
    <property type="entry name" value="Phenol_MetA_deg"/>
    <property type="match status" value="1"/>
</dbReference>
<dbReference type="Proteomes" id="UP000516148">
    <property type="component" value="Chromosome"/>
</dbReference>
<gene>
    <name evidence="1" type="ORF">H3Z74_04885</name>
</gene>
<sequence>MGLLSGTAQAAERDYCPERPGIGTPACTIAPGRISLETGLVDWTREDDSSTRSDTILIGDTLVRIGLTDTIEAQLGWTPFGHARTRDKNSAAIDRANRVGDVLLGFKANVHNPDGSGFSVAVHPFVTLPVGRGPVGAGDWGAGLVVPVTYDLSDALNLELSPELDAAVDQDGNGRHLAFSGTMGLGVAITPAVTGTVEFQALRDDDPSGATTQALAGLSLGWMANDALQLDIGGAIGLNHASPDSEIYLGISRRF</sequence>
<dbReference type="KEGG" id="spap:H3Z74_04885"/>
<evidence type="ECO:0000313" key="1">
    <source>
        <dbReference type="EMBL" id="QNQ11872.1"/>
    </source>
</evidence>
<keyword evidence="2" id="KW-1185">Reference proteome</keyword>
<proteinExistence type="predicted"/>
<dbReference type="InterPro" id="IPR025737">
    <property type="entry name" value="FApF"/>
</dbReference>
<protein>
    <submittedName>
        <fullName evidence="1">Transporter</fullName>
    </submittedName>
</protein>
<reference evidence="1 2" key="1">
    <citation type="submission" date="2020-09" db="EMBL/GenBank/DDBJ databases">
        <title>Sphingomonas sp., a new species isolated from pork steak.</title>
        <authorList>
            <person name="Heidler von Heilborn D."/>
        </authorList>
    </citation>
    <scope>NUCLEOTIDE SEQUENCE [LARGE SCALE GENOMIC DNA]</scope>
    <source>
        <strain evidence="2">S8-3T</strain>
    </source>
</reference>
<accession>A0A7H0LQB9</accession>
<evidence type="ECO:0000313" key="2">
    <source>
        <dbReference type="Proteomes" id="UP000516148"/>
    </source>
</evidence>
<dbReference type="AlphaFoldDB" id="A0A7H0LQB9"/>
<dbReference type="EMBL" id="CP061038">
    <property type="protein sequence ID" value="QNQ11872.1"/>
    <property type="molecule type" value="Genomic_DNA"/>
</dbReference>
<name>A0A7H0LQB9_9SPHN</name>